<name>A0A5N5JN75_9ROSI</name>
<protein>
    <recommendedName>
        <fullName evidence="3">ABC transporter domain-containing protein</fullName>
    </recommendedName>
</protein>
<reference evidence="2" key="1">
    <citation type="journal article" date="2019" name="Gigascience">
        <title>De novo genome assembly of the endangered Acer yangbiense, a plant species with extremely small populations endemic to Yunnan Province, China.</title>
        <authorList>
            <person name="Yang J."/>
            <person name="Wariss H.M."/>
            <person name="Tao L."/>
            <person name="Zhang R."/>
            <person name="Yun Q."/>
            <person name="Hollingsworth P."/>
            <person name="Dao Z."/>
            <person name="Luo G."/>
            <person name="Guo H."/>
            <person name="Ma Y."/>
            <person name="Sun W."/>
        </authorList>
    </citation>
    <scope>NUCLEOTIDE SEQUENCE [LARGE SCALE GENOMIC DNA]</scope>
    <source>
        <strain evidence="2">cv. br00</strain>
    </source>
</reference>
<dbReference type="InterPro" id="IPR027417">
    <property type="entry name" value="P-loop_NTPase"/>
</dbReference>
<evidence type="ECO:0008006" key="3">
    <source>
        <dbReference type="Google" id="ProtNLM"/>
    </source>
</evidence>
<evidence type="ECO:0000313" key="1">
    <source>
        <dbReference type="EMBL" id="KAB5518940.1"/>
    </source>
</evidence>
<sequence length="219" mass="24360">MSFCVIEDNVGLVLDLTGHERNHLKLIANLSRGQKARVVSTSVSMSRPRIMLSDEPTNHLEKSKIWLAEDGTLATFPGTFEEHEEEIRSDNKAEVVPMKLLVLFLSRMDCRILESQHGLAGQIFNSLNPMQQEVLEPLTCQAGKVHYYLAMEIPSISITFLWLSYSITGNAVPDCTISLLSPEFGLLGAAVLLINYVQIEIDVPCSGEILINHTSHRSV</sequence>
<dbReference type="SUPFAM" id="SSF52540">
    <property type="entry name" value="P-loop containing nucleoside triphosphate hydrolases"/>
    <property type="match status" value="1"/>
</dbReference>
<keyword evidence="2" id="KW-1185">Reference proteome</keyword>
<dbReference type="Gene3D" id="3.40.50.300">
    <property type="entry name" value="P-loop containing nucleotide triphosphate hydrolases"/>
    <property type="match status" value="1"/>
</dbReference>
<dbReference type="EMBL" id="VDCV01000016">
    <property type="protein sequence ID" value="KAB5518940.1"/>
    <property type="molecule type" value="Genomic_DNA"/>
</dbReference>
<accession>A0A5N5JN75</accession>
<dbReference type="AlphaFoldDB" id="A0A5N5JN75"/>
<organism evidence="1 2">
    <name type="scientific">Salix brachista</name>
    <dbReference type="NCBI Taxonomy" id="2182728"/>
    <lineage>
        <taxon>Eukaryota</taxon>
        <taxon>Viridiplantae</taxon>
        <taxon>Streptophyta</taxon>
        <taxon>Embryophyta</taxon>
        <taxon>Tracheophyta</taxon>
        <taxon>Spermatophyta</taxon>
        <taxon>Magnoliopsida</taxon>
        <taxon>eudicotyledons</taxon>
        <taxon>Gunneridae</taxon>
        <taxon>Pentapetalae</taxon>
        <taxon>rosids</taxon>
        <taxon>fabids</taxon>
        <taxon>Malpighiales</taxon>
        <taxon>Salicaceae</taxon>
        <taxon>Saliceae</taxon>
        <taxon>Salix</taxon>
    </lineage>
</organism>
<gene>
    <name evidence="1" type="ORF">DKX38_023259</name>
</gene>
<evidence type="ECO:0000313" key="2">
    <source>
        <dbReference type="Proteomes" id="UP000326939"/>
    </source>
</evidence>
<proteinExistence type="predicted"/>
<comment type="caution">
    <text evidence="1">The sequence shown here is derived from an EMBL/GenBank/DDBJ whole genome shotgun (WGS) entry which is preliminary data.</text>
</comment>
<dbReference type="Proteomes" id="UP000326939">
    <property type="component" value="Chromosome 16"/>
</dbReference>